<reference evidence="1 2" key="1">
    <citation type="submission" date="2016-07" db="EMBL/GenBank/DDBJ databases">
        <title>Draft Genome Sequence of Oceanisphaera psychrotolerans, isolated from coastal sediment samples.</title>
        <authorList>
            <person name="Zhuo S."/>
            <person name="Ruan Z."/>
        </authorList>
    </citation>
    <scope>NUCLEOTIDE SEQUENCE [LARGE SCALE GENOMIC DNA]</scope>
    <source>
        <strain evidence="1 2">LAM-WHM-ZC</strain>
    </source>
</reference>
<dbReference type="InterPro" id="IPR011852">
    <property type="entry name" value="TRAP_TAXI"/>
</dbReference>
<name>A0A1J4QJI8_9GAMM</name>
<dbReference type="Proteomes" id="UP000243073">
    <property type="component" value="Unassembled WGS sequence"/>
</dbReference>
<dbReference type="OrthoDB" id="9776669at2"/>
<dbReference type="AlphaFoldDB" id="A0A1J4QJI8"/>
<dbReference type="PANTHER" id="PTHR42941:SF1">
    <property type="entry name" value="SLL1037 PROTEIN"/>
    <property type="match status" value="1"/>
</dbReference>
<protein>
    <submittedName>
        <fullName evidence="1">C4-dicarboxylate ABC transporter substrate-binding protein</fullName>
    </submittedName>
</protein>
<dbReference type="NCBIfam" id="TIGR02122">
    <property type="entry name" value="TRAP_TAXI"/>
    <property type="match status" value="1"/>
</dbReference>
<dbReference type="RefSeq" id="WP_071471689.1">
    <property type="nucleotide sequence ID" value="NZ_MDKE01000007.1"/>
</dbReference>
<keyword evidence="2" id="KW-1185">Reference proteome</keyword>
<sequence length="327" mass="35202">MSIKKVLGSTATAIGVSLFAVLSTPLAVEPVFITMGTGGMTGVYYPTGGAICRLVNQGRAEHGIRCSVESTGGSTDNINALQRGELELGIVQSDLEYKAYHGEGPFAKPGPYSDLRSVFSLHGEAVTIVTRQNTNIRRFEDLKGKRVNIGNAGSGQRDTLDTLLKAYGWSYDDFSQVSELSPAEHSQALCDDRIDAFVYVVGHPNGSIREATMACEARLVSVSGPVIDKLVAEHGYYRHITIPAGQYSGNDEETPTFGVGANLLTHASVPDEVIHTLTGAVFNHFDQFTRLHPSFGLLQQEQMVSVGLTAPLHPGASQYFQEKGLLK</sequence>
<organism evidence="1 2">
    <name type="scientific">Oceanisphaera psychrotolerans</name>
    <dbReference type="NCBI Taxonomy" id="1414654"/>
    <lineage>
        <taxon>Bacteria</taxon>
        <taxon>Pseudomonadati</taxon>
        <taxon>Pseudomonadota</taxon>
        <taxon>Gammaproteobacteria</taxon>
        <taxon>Aeromonadales</taxon>
        <taxon>Aeromonadaceae</taxon>
        <taxon>Oceanisphaera</taxon>
    </lineage>
</organism>
<proteinExistence type="predicted"/>
<dbReference type="STRING" id="1414654.BFR47_10585"/>
<dbReference type="EMBL" id="MDKE01000007">
    <property type="protein sequence ID" value="OIN13111.1"/>
    <property type="molecule type" value="Genomic_DNA"/>
</dbReference>
<evidence type="ECO:0000313" key="2">
    <source>
        <dbReference type="Proteomes" id="UP000243073"/>
    </source>
</evidence>
<dbReference type="SUPFAM" id="SSF53850">
    <property type="entry name" value="Periplasmic binding protein-like II"/>
    <property type="match status" value="1"/>
</dbReference>
<dbReference type="CDD" id="cd13568">
    <property type="entry name" value="PBP2_TAXI_TRAP_like_3"/>
    <property type="match status" value="1"/>
</dbReference>
<dbReference type="PANTHER" id="PTHR42941">
    <property type="entry name" value="SLL1037 PROTEIN"/>
    <property type="match status" value="1"/>
</dbReference>
<dbReference type="Gene3D" id="3.40.190.10">
    <property type="entry name" value="Periplasmic binding protein-like II"/>
    <property type="match status" value="2"/>
</dbReference>
<gene>
    <name evidence="1" type="ORF">BFR47_10585</name>
</gene>
<comment type="caution">
    <text evidence="1">The sequence shown here is derived from an EMBL/GenBank/DDBJ whole genome shotgun (WGS) entry which is preliminary data.</text>
</comment>
<dbReference type="Pfam" id="PF16868">
    <property type="entry name" value="NMT1_3"/>
    <property type="match status" value="1"/>
</dbReference>
<accession>A0A1J4QJI8</accession>
<evidence type="ECO:0000313" key="1">
    <source>
        <dbReference type="EMBL" id="OIN13111.1"/>
    </source>
</evidence>